<evidence type="ECO:0000256" key="8">
    <source>
        <dbReference type="ARBA" id="ARBA00061396"/>
    </source>
</evidence>
<sequence>MGQPETDDTQLPVSHQSHQPLKTKRFTRSQVACDWCHFNHARCDQTFPCSRCLNKGTRCEFTRGRRKRGRLPKVGTPGTARIEGINSSHTVSSASEGRGASVTQSLQTPEDPRPAPAHVLNHQDQMHAHDVVILSPGMEYLSSGSIVWPMQEAEKSPSAVGSLSPTRGAVSPCAGTAALTAGGSSAPLDYTNFAGLADLDAFILANLAAEPPIATLEPYSSLQYPVLQPLIPFIRAELTPELACGLLELYFTSAFSTHMHPVCHSIPCYVLRKASFLSRTNYRPSSPALLASMLWVASSDDHALASPLTTPYCRKKISRLLGSLTLDLMRSSTHTPFDKNGHAAAGGTAGSPASPDAFRDFALYLPTVSGGVQGFGYSVGSLDDVITCIHVASVLSLNDQNAFDLRWWQAAFTLARELQLNREIEPGPSIDSQGACFPHSPAASTPKPLDCVCRRSYGSTVLITEEQREERRRVWWLLYMMDRHLALCHNRPLMLLDSESKGLLLPLDEEAWWAGEIHSNSPDFNGPQCVMSGTGSLRRVFSDSTCHDPSLFGFFLPLMTILGQLLDINQARNHPMLGLGVLGEKTWETRLHEVLGRLDQYEASLYGFVARCGDRKSPSLADDDTAHCLHVQTRFWLAKTVKAYASYYIDLLHILQNGKWDPRSLAADHTLWASSLNLASAVPQALRAAESVRQVLHFDPNLSFMPTFFSAQLLQGGFYFLVLLEQLQDQAGEPFLSACETMLRAAESCTVTLNNGYLKGFCLVMRSTVAQARGRPITQYEVRQRWSAIAALHAWSG</sequence>
<evidence type="ECO:0000313" key="11">
    <source>
        <dbReference type="EMBL" id="CBF77738.1"/>
    </source>
</evidence>
<dbReference type="KEGG" id="ani:ANIA_10550"/>
<reference evidence="12" key="1">
    <citation type="journal article" date="2005" name="Nature">
        <title>Sequencing of Aspergillus nidulans and comparative analysis with A. fumigatus and A. oryzae.</title>
        <authorList>
            <person name="Galagan J.E."/>
            <person name="Calvo S.E."/>
            <person name="Cuomo C."/>
            <person name="Ma L.J."/>
            <person name="Wortman J.R."/>
            <person name="Batzoglou S."/>
            <person name="Lee S.I."/>
            <person name="Basturkmen M."/>
            <person name="Spevak C.C."/>
            <person name="Clutterbuck J."/>
            <person name="Kapitonov V."/>
            <person name="Jurka J."/>
            <person name="Scazzocchio C."/>
            <person name="Farman M."/>
            <person name="Butler J."/>
            <person name="Purcell S."/>
            <person name="Harris S."/>
            <person name="Braus G.H."/>
            <person name="Draht O."/>
            <person name="Busch S."/>
            <person name="D'Enfert C."/>
            <person name="Bouchier C."/>
            <person name="Goldman G.H."/>
            <person name="Bell-Pedersen D."/>
            <person name="Griffiths-Jones S."/>
            <person name="Doonan J.H."/>
            <person name="Yu J."/>
            <person name="Vienken K."/>
            <person name="Pain A."/>
            <person name="Freitag M."/>
            <person name="Selker E.U."/>
            <person name="Archer D.B."/>
            <person name="Penalva M.A."/>
            <person name="Oakley B.R."/>
            <person name="Momany M."/>
            <person name="Tanaka T."/>
            <person name="Kumagai T."/>
            <person name="Asai K."/>
            <person name="Machida M."/>
            <person name="Nierman W.C."/>
            <person name="Denning D.W."/>
            <person name="Caddick M."/>
            <person name="Hynes M."/>
            <person name="Paoletti M."/>
            <person name="Fischer R."/>
            <person name="Miller B."/>
            <person name="Dyer P."/>
            <person name="Sachs M.S."/>
            <person name="Osmani S.A."/>
            <person name="Birren B.W."/>
        </authorList>
    </citation>
    <scope>NUCLEOTIDE SEQUENCE [LARGE SCALE GENOMIC DNA]</scope>
    <source>
        <strain evidence="12">FGSC A4 / ATCC 38163 / CBS 112.46 / NRRL 194 / M139</strain>
    </source>
</reference>
<dbReference type="eggNOG" id="ENOG502QUI0">
    <property type="taxonomic scope" value="Eukaryota"/>
</dbReference>
<keyword evidence="6" id="KW-0539">Nucleus</keyword>
<evidence type="ECO:0000256" key="2">
    <source>
        <dbReference type="ARBA" id="ARBA00022833"/>
    </source>
</evidence>
<evidence type="ECO:0000256" key="4">
    <source>
        <dbReference type="ARBA" id="ARBA00023125"/>
    </source>
</evidence>
<dbReference type="STRING" id="227321.C8V955"/>
<dbReference type="GO" id="GO:0000981">
    <property type="term" value="F:DNA-binding transcription factor activity, RNA polymerase II-specific"/>
    <property type="evidence" value="ECO:0007669"/>
    <property type="project" value="InterPro"/>
</dbReference>
<evidence type="ECO:0000313" key="12">
    <source>
        <dbReference type="Proteomes" id="UP000000560"/>
    </source>
</evidence>
<keyword evidence="1" id="KW-0479">Metal-binding</keyword>
<dbReference type="RefSeq" id="XP_050467746.1">
    <property type="nucleotide sequence ID" value="XM_050611758.1"/>
</dbReference>
<dbReference type="FunFam" id="4.10.240.10:FF:000031">
    <property type="entry name" value="C6 transcription factor, putative"/>
    <property type="match status" value="1"/>
</dbReference>
<dbReference type="PROSITE" id="PS50048">
    <property type="entry name" value="ZN2_CY6_FUNGAL_2"/>
    <property type="match status" value="1"/>
</dbReference>
<accession>C8V955</accession>
<dbReference type="PROSITE" id="PS00463">
    <property type="entry name" value="ZN2_CY6_FUNGAL_1"/>
    <property type="match status" value="1"/>
</dbReference>
<feature type="region of interest" description="Disordered" evidence="9">
    <location>
        <begin position="70"/>
        <end position="118"/>
    </location>
</feature>
<dbReference type="GO" id="GO:0006351">
    <property type="term" value="P:DNA-templated transcription"/>
    <property type="evidence" value="ECO:0007669"/>
    <property type="project" value="InterPro"/>
</dbReference>
<evidence type="ECO:0000256" key="6">
    <source>
        <dbReference type="ARBA" id="ARBA00023242"/>
    </source>
</evidence>
<dbReference type="Pfam" id="PF00172">
    <property type="entry name" value="Zn_clus"/>
    <property type="match status" value="1"/>
</dbReference>
<name>C8V955_EMENI</name>
<dbReference type="OrthoDB" id="435881at2759"/>
<dbReference type="OMA" id="RIACDEC"/>
<dbReference type="GO" id="GO:0003677">
    <property type="term" value="F:DNA binding"/>
    <property type="evidence" value="ECO:0007669"/>
    <property type="project" value="UniProtKB-KW"/>
</dbReference>
<dbReference type="VEuPathDB" id="FungiDB:AN10550"/>
<dbReference type="GO" id="GO:0019388">
    <property type="term" value="P:galactose catabolic process"/>
    <property type="evidence" value="ECO:0000315"/>
    <property type="project" value="AspGD"/>
</dbReference>
<dbReference type="CDD" id="cd12148">
    <property type="entry name" value="fungal_TF_MHR"/>
    <property type="match status" value="1"/>
</dbReference>
<keyword evidence="2" id="KW-0862">Zinc</keyword>
<dbReference type="SUPFAM" id="SSF57701">
    <property type="entry name" value="Zn2/Cys6 DNA-binding domain"/>
    <property type="match status" value="1"/>
</dbReference>
<keyword evidence="5" id="KW-0804">Transcription</keyword>
<feature type="region of interest" description="Disordered" evidence="9">
    <location>
        <begin position="1"/>
        <end position="24"/>
    </location>
</feature>
<evidence type="ECO:0000256" key="1">
    <source>
        <dbReference type="ARBA" id="ARBA00022723"/>
    </source>
</evidence>
<dbReference type="InterPro" id="IPR007219">
    <property type="entry name" value="XnlR_reg_dom"/>
</dbReference>
<evidence type="ECO:0000256" key="7">
    <source>
        <dbReference type="ARBA" id="ARBA00055903"/>
    </source>
</evidence>
<feature type="domain" description="Zn(2)-C6 fungal-type" evidence="10">
    <location>
        <begin position="32"/>
        <end position="61"/>
    </location>
</feature>
<dbReference type="PANTHER" id="PTHR47663">
    <property type="entry name" value="XYLANOLYTIC TRANSCRIPTIONAL ACTIVATOR XLNR-RELATED"/>
    <property type="match status" value="1"/>
</dbReference>
<comment type="similarity">
    <text evidence="8">Belongs to the xlnR/xlr1 family. araR subfamily.</text>
</comment>
<dbReference type="InParanoid" id="C8V955"/>
<feature type="compositionally biased region" description="Polar residues" evidence="9">
    <location>
        <begin position="85"/>
        <end position="108"/>
    </location>
</feature>
<keyword evidence="12" id="KW-1185">Reference proteome</keyword>
<dbReference type="Proteomes" id="UP000000560">
    <property type="component" value="Chromosome III"/>
</dbReference>
<protein>
    <submittedName>
        <fullName evidence="11">Zn(II)2Cys6 transcription factor (Eurofung)</fullName>
    </submittedName>
</protein>
<keyword evidence="3" id="KW-0805">Transcription regulation</keyword>
<dbReference type="InterPro" id="IPR036864">
    <property type="entry name" value="Zn2-C6_fun-type_DNA-bd_sf"/>
</dbReference>
<reference evidence="12" key="2">
    <citation type="journal article" date="2009" name="Fungal Genet. Biol.">
        <title>The 2008 update of the Aspergillus nidulans genome annotation: a community effort.</title>
        <authorList>
            <person name="Wortman J.R."/>
            <person name="Gilsenan J.M."/>
            <person name="Joardar V."/>
            <person name="Deegan J."/>
            <person name="Clutterbuck J."/>
            <person name="Andersen M.R."/>
            <person name="Archer D."/>
            <person name="Bencina M."/>
            <person name="Braus G."/>
            <person name="Coutinho P."/>
            <person name="von Dohren H."/>
            <person name="Doonan J."/>
            <person name="Driessen A.J."/>
            <person name="Durek P."/>
            <person name="Espeso E."/>
            <person name="Fekete E."/>
            <person name="Flipphi M."/>
            <person name="Estrada C.G."/>
            <person name="Geysens S."/>
            <person name="Goldman G."/>
            <person name="de Groot P.W."/>
            <person name="Hansen K."/>
            <person name="Harris S.D."/>
            <person name="Heinekamp T."/>
            <person name="Helmstaedt K."/>
            <person name="Henrissat B."/>
            <person name="Hofmann G."/>
            <person name="Homan T."/>
            <person name="Horio T."/>
            <person name="Horiuchi H."/>
            <person name="James S."/>
            <person name="Jones M."/>
            <person name="Karaffa L."/>
            <person name="Karanyi Z."/>
            <person name="Kato M."/>
            <person name="Keller N."/>
            <person name="Kelly D.E."/>
            <person name="Kiel J.A."/>
            <person name="Kim J.M."/>
            <person name="van der Klei I.J."/>
            <person name="Klis F.M."/>
            <person name="Kovalchuk A."/>
            <person name="Krasevec N."/>
            <person name="Kubicek C.P."/>
            <person name="Liu B."/>
            <person name="Maccabe A."/>
            <person name="Meyer V."/>
            <person name="Mirabito P."/>
            <person name="Miskei M."/>
            <person name="Mos M."/>
            <person name="Mullins J."/>
            <person name="Nelson D.R."/>
            <person name="Nielsen J."/>
            <person name="Oakley B.R."/>
            <person name="Osmani S.A."/>
            <person name="Pakula T."/>
            <person name="Paszewski A."/>
            <person name="Paulsen I."/>
            <person name="Pilsyk S."/>
            <person name="Pocsi I."/>
            <person name="Punt P.J."/>
            <person name="Ram A.F."/>
            <person name="Ren Q."/>
            <person name="Robellet X."/>
            <person name="Robson G."/>
            <person name="Seiboth B."/>
            <person name="van Solingen P."/>
            <person name="Specht T."/>
            <person name="Sun J."/>
            <person name="Taheri-Talesh N."/>
            <person name="Takeshita N."/>
            <person name="Ussery D."/>
            <person name="vanKuyk P.A."/>
            <person name="Visser H."/>
            <person name="van de Vondervoort P.J."/>
            <person name="de Vries R.P."/>
            <person name="Walton J."/>
            <person name="Xiang X."/>
            <person name="Xiong Y."/>
            <person name="Zeng A.P."/>
            <person name="Brandt B.W."/>
            <person name="Cornell M.J."/>
            <person name="van den Hondel C.A."/>
            <person name="Visser J."/>
            <person name="Oliver S.G."/>
            <person name="Turner G."/>
        </authorList>
    </citation>
    <scope>GENOME REANNOTATION</scope>
    <source>
        <strain evidence="12">FGSC A4 / ATCC 38163 / CBS 112.46 / NRRL 194 / M139</strain>
    </source>
</reference>
<dbReference type="HOGENOM" id="CLU_006123_1_0_1"/>
<keyword evidence="4" id="KW-0238">DNA-binding</keyword>
<proteinExistence type="inferred from homology"/>
<evidence type="ECO:0000256" key="5">
    <source>
        <dbReference type="ARBA" id="ARBA00023163"/>
    </source>
</evidence>
<dbReference type="GeneID" id="74896470"/>
<dbReference type="Gene3D" id="4.10.240.10">
    <property type="entry name" value="Zn(2)-C6 fungal-type DNA-binding domain"/>
    <property type="match status" value="1"/>
</dbReference>
<evidence type="ECO:0000259" key="10">
    <source>
        <dbReference type="PROSITE" id="PS50048"/>
    </source>
</evidence>
<feature type="compositionally biased region" description="Polar residues" evidence="9">
    <location>
        <begin position="9"/>
        <end position="20"/>
    </location>
</feature>
<dbReference type="SMART" id="SM00066">
    <property type="entry name" value="GAL4"/>
    <property type="match status" value="1"/>
</dbReference>
<organism evidence="11 12">
    <name type="scientific">Emericella nidulans (strain FGSC A4 / ATCC 38163 / CBS 112.46 / NRRL 194 / M139)</name>
    <name type="common">Aspergillus nidulans</name>
    <dbReference type="NCBI Taxonomy" id="227321"/>
    <lineage>
        <taxon>Eukaryota</taxon>
        <taxon>Fungi</taxon>
        <taxon>Dikarya</taxon>
        <taxon>Ascomycota</taxon>
        <taxon>Pezizomycotina</taxon>
        <taxon>Eurotiomycetes</taxon>
        <taxon>Eurotiomycetidae</taxon>
        <taxon>Eurotiales</taxon>
        <taxon>Aspergillaceae</taxon>
        <taxon>Aspergillus</taxon>
        <taxon>Aspergillus subgen. Nidulantes</taxon>
    </lineage>
</organism>
<dbReference type="InterPro" id="IPR051439">
    <property type="entry name" value="XlnR/Xlr1"/>
</dbReference>
<dbReference type="CDD" id="cd00067">
    <property type="entry name" value="GAL4"/>
    <property type="match status" value="1"/>
</dbReference>
<dbReference type="GO" id="GO:0043609">
    <property type="term" value="P:regulation of carbon utilization"/>
    <property type="evidence" value="ECO:0000315"/>
    <property type="project" value="AspGD"/>
</dbReference>
<dbReference type="InterPro" id="IPR001138">
    <property type="entry name" value="Zn2Cys6_DnaBD"/>
</dbReference>
<evidence type="ECO:0000256" key="3">
    <source>
        <dbReference type="ARBA" id="ARBA00023015"/>
    </source>
</evidence>
<gene>
    <name evidence="11" type="ORF">ANIA_10550</name>
</gene>
<dbReference type="GO" id="GO:0008270">
    <property type="term" value="F:zinc ion binding"/>
    <property type="evidence" value="ECO:0007669"/>
    <property type="project" value="InterPro"/>
</dbReference>
<dbReference type="Pfam" id="PF04082">
    <property type="entry name" value="Fungal_trans"/>
    <property type="match status" value="1"/>
</dbReference>
<dbReference type="PANTHER" id="PTHR47663:SF2">
    <property type="entry name" value="ARABINOLYTIC TRANSCRIPTIONAL ACTIVATOR ARAR-RELATED"/>
    <property type="match status" value="1"/>
</dbReference>
<comment type="function">
    <text evidence="7">Transcriptional activator of the arabinanolytic system. Involved in the regulation of extracellular arabinanolytic genes and in the regulation of the intracellular activities of L-arabinose catabolic genes in the pentose catabolic pathway (PCP) in response to the presence of L-arabinose.</text>
</comment>
<evidence type="ECO:0000256" key="9">
    <source>
        <dbReference type="SAM" id="MobiDB-lite"/>
    </source>
</evidence>
<dbReference type="EMBL" id="BN001303">
    <property type="protein sequence ID" value="CBF77738.1"/>
    <property type="molecule type" value="Genomic_DNA"/>
</dbReference>
<dbReference type="AlphaFoldDB" id="C8V955"/>